<keyword evidence="9 12" id="KW-0472">Membrane</keyword>
<accession>A0A8A3WK64</accession>
<keyword evidence="13" id="KW-0496">Mitochondrion</keyword>
<protein>
    <recommendedName>
        <fullName evidence="11">ATP synthase subunit a</fullName>
    </recommendedName>
</protein>
<dbReference type="PANTHER" id="PTHR11410:SF0">
    <property type="entry name" value="ATP SYNTHASE SUBUNIT A"/>
    <property type="match status" value="1"/>
</dbReference>
<dbReference type="CDD" id="cd00310">
    <property type="entry name" value="ATP-synt_Fo_a_6"/>
    <property type="match status" value="1"/>
</dbReference>
<feature type="transmembrane region" description="Helical" evidence="12">
    <location>
        <begin position="137"/>
        <end position="159"/>
    </location>
</feature>
<dbReference type="InterPro" id="IPR023011">
    <property type="entry name" value="ATP_synth_F0_asu_AS"/>
</dbReference>
<dbReference type="GO" id="GO:0045259">
    <property type="term" value="C:proton-transporting ATP synthase complex"/>
    <property type="evidence" value="ECO:0007669"/>
    <property type="project" value="UniProtKB-KW"/>
</dbReference>
<organism evidence="13">
    <name type="scientific">Lens contradens</name>
    <dbReference type="NCBI Taxonomy" id="2771348"/>
    <lineage>
        <taxon>Eukaryota</taxon>
        <taxon>Metazoa</taxon>
        <taxon>Spiralia</taxon>
        <taxon>Lophotrochozoa</taxon>
        <taxon>Mollusca</taxon>
        <taxon>Bivalvia</taxon>
        <taxon>Autobranchia</taxon>
        <taxon>Heteroconchia</taxon>
        <taxon>Palaeoheterodonta</taxon>
        <taxon>Unionida</taxon>
        <taxon>Unionoidea</taxon>
        <taxon>Unionidae</taxon>
        <taxon>Unionidae incertae sedis</taxon>
        <taxon>Lens</taxon>
    </lineage>
</organism>
<reference evidence="13" key="1">
    <citation type="journal article" date="2020" name="Zool. J. Linn. Soc.">
        <title>Mitogenomic phylogeny and fossil-calibrated mutation rates for all F- and M-type mtDNA genes of the largest freshwater mussel family, the Unionidae (Bivalvia).</title>
        <authorList>
            <person name="Zieritz A."/>
            <person name="Froufe E."/>
            <person name="Bolotov I."/>
            <person name="Goncalves D.V."/>
            <person name="Aldridge D.C."/>
            <person name="Bogan A.E."/>
            <person name="Gan H.M."/>
            <person name="Gomes-Dos-Santos A."/>
            <person name="Sousa R."/>
            <person name="Teixeira A."/>
            <person name="Varandas S."/>
            <person name="Zanatta D."/>
            <person name="Lopes-Lima M."/>
        </authorList>
    </citation>
    <scope>NUCLEOTIDE SEQUENCE</scope>
    <source>
        <strain evidence="13">Concon_M</strain>
    </source>
</reference>
<feature type="transmembrane region" description="Helical" evidence="12">
    <location>
        <begin position="74"/>
        <end position="97"/>
    </location>
</feature>
<evidence type="ECO:0000256" key="12">
    <source>
        <dbReference type="SAM" id="Phobius"/>
    </source>
</evidence>
<gene>
    <name evidence="13" type="primary">atp6</name>
</gene>
<feature type="transmembrane region" description="Helical" evidence="12">
    <location>
        <begin position="109"/>
        <end position="130"/>
    </location>
</feature>
<sequence>MLVDIFSSLDFYYTLEYPVKTVAFLSYFGFIFSNFILWPAKSGFWVSWPSQSCVVSSVMKEIFQIVIDSKGCEFGGFGLGCISVFWVLVGFNFSGMIPGNCSSSSHLSVSLPLAFIWWAWCVMSACFFDWKSFLGHLLPLGTPFLLCPLMVLIETVSIFIRPVTLAVRLAANVTMGHLMLSLVGEHLIGKSSVIVGAYILFEFFVCGLQAYVFTLLGSLYSGDHPEN</sequence>
<comment type="subcellular location">
    <subcellularLocation>
        <location evidence="1">Membrane</location>
        <topology evidence="1">Multi-pass membrane protein</topology>
    </subcellularLocation>
    <subcellularLocation>
        <location evidence="11">Mitochondrion inner membrane</location>
        <topology evidence="11">Multi-pass membrane protein</topology>
    </subcellularLocation>
</comment>
<proteinExistence type="inferred from homology"/>
<keyword evidence="4" id="KW-0138">CF(0)</keyword>
<evidence type="ECO:0000256" key="10">
    <source>
        <dbReference type="ARBA" id="ARBA00023310"/>
    </source>
</evidence>
<feature type="transmembrane region" description="Helical" evidence="12">
    <location>
        <begin position="17"/>
        <end position="38"/>
    </location>
</feature>
<dbReference type="InterPro" id="IPR000568">
    <property type="entry name" value="ATP_synth_F0_asu"/>
</dbReference>
<evidence type="ECO:0000313" key="13">
    <source>
        <dbReference type="EMBL" id="QTA71648.1"/>
    </source>
</evidence>
<dbReference type="InterPro" id="IPR035908">
    <property type="entry name" value="F0_ATP_A_sf"/>
</dbReference>
<dbReference type="EMBL" id="MW242813">
    <property type="protein sequence ID" value="QTA71648.1"/>
    <property type="molecule type" value="Genomic_DNA"/>
</dbReference>
<keyword evidence="7 12" id="KW-1133">Transmembrane helix</keyword>
<keyword evidence="10" id="KW-0066">ATP synthesis</keyword>
<evidence type="ECO:0000256" key="9">
    <source>
        <dbReference type="ARBA" id="ARBA00023136"/>
    </source>
</evidence>
<evidence type="ECO:0000256" key="7">
    <source>
        <dbReference type="ARBA" id="ARBA00022989"/>
    </source>
</evidence>
<dbReference type="PROSITE" id="PS00449">
    <property type="entry name" value="ATPASE_A"/>
    <property type="match status" value="1"/>
</dbReference>
<dbReference type="PANTHER" id="PTHR11410">
    <property type="entry name" value="ATP SYNTHASE SUBUNIT A"/>
    <property type="match status" value="1"/>
</dbReference>
<dbReference type="Pfam" id="PF00119">
    <property type="entry name" value="ATP-synt_A"/>
    <property type="match status" value="1"/>
</dbReference>
<geneLocation type="mitochondrion" evidence="13"/>
<dbReference type="GO" id="GO:0005743">
    <property type="term" value="C:mitochondrial inner membrane"/>
    <property type="evidence" value="ECO:0007669"/>
    <property type="project" value="UniProtKB-SubCell"/>
</dbReference>
<dbReference type="AlphaFoldDB" id="A0A8A3WK64"/>
<keyword evidence="6" id="KW-0375">Hydrogen ion transport</keyword>
<feature type="transmembrane region" description="Helical" evidence="12">
    <location>
        <begin position="165"/>
        <end position="183"/>
    </location>
</feature>
<keyword evidence="8" id="KW-0406">Ion transport</keyword>
<evidence type="ECO:0000256" key="4">
    <source>
        <dbReference type="ARBA" id="ARBA00022547"/>
    </source>
</evidence>
<comment type="similarity">
    <text evidence="2">Belongs to the ATPase A chain family.</text>
</comment>
<evidence type="ECO:0000256" key="6">
    <source>
        <dbReference type="ARBA" id="ARBA00022781"/>
    </source>
</evidence>
<evidence type="ECO:0000256" key="5">
    <source>
        <dbReference type="ARBA" id="ARBA00022692"/>
    </source>
</evidence>
<dbReference type="InterPro" id="IPR045083">
    <property type="entry name" value="ATP_synth_F0_asu_bact/mt"/>
</dbReference>
<name>A0A8A3WK64_9BIVA</name>
<feature type="transmembrane region" description="Helical" evidence="12">
    <location>
        <begin position="195"/>
        <end position="220"/>
    </location>
</feature>
<keyword evidence="5 12" id="KW-0812">Transmembrane</keyword>
<keyword evidence="3" id="KW-0813">Transport</keyword>
<dbReference type="NCBIfam" id="TIGR01131">
    <property type="entry name" value="ATP_synt_6_or_A"/>
    <property type="match status" value="1"/>
</dbReference>
<evidence type="ECO:0000256" key="1">
    <source>
        <dbReference type="ARBA" id="ARBA00004141"/>
    </source>
</evidence>
<dbReference type="PRINTS" id="PR00123">
    <property type="entry name" value="ATPASEA"/>
</dbReference>
<evidence type="ECO:0000256" key="11">
    <source>
        <dbReference type="RuleBase" id="RU004450"/>
    </source>
</evidence>
<dbReference type="GO" id="GO:0046933">
    <property type="term" value="F:proton-transporting ATP synthase activity, rotational mechanism"/>
    <property type="evidence" value="ECO:0007669"/>
    <property type="project" value="TreeGrafter"/>
</dbReference>
<evidence type="ECO:0000256" key="8">
    <source>
        <dbReference type="ARBA" id="ARBA00023065"/>
    </source>
</evidence>
<evidence type="ECO:0000256" key="3">
    <source>
        <dbReference type="ARBA" id="ARBA00022448"/>
    </source>
</evidence>
<evidence type="ECO:0000256" key="2">
    <source>
        <dbReference type="ARBA" id="ARBA00006810"/>
    </source>
</evidence>
<dbReference type="SUPFAM" id="SSF81336">
    <property type="entry name" value="F1F0 ATP synthase subunit A"/>
    <property type="match status" value="1"/>
</dbReference>
<dbReference type="Gene3D" id="1.20.120.220">
    <property type="entry name" value="ATP synthase, F0 complex, subunit A"/>
    <property type="match status" value="1"/>
</dbReference>